<organism evidence="10 12">
    <name type="scientific">Limulus polyphemus</name>
    <name type="common">Atlantic horseshoe crab</name>
    <dbReference type="NCBI Taxonomy" id="6850"/>
    <lineage>
        <taxon>Eukaryota</taxon>
        <taxon>Metazoa</taxon>
        <taxon>Ecdysozoa</taxon>
        <taxon>Arthropoda</taxon>
        <taxon>Chelicerata</taxon>
        <taxon>Merostomata</taxon>
        <taxon>Xiphosura</taxon>
        <taxon>Limulidae</taxon>
        <taxon>Limulus</taxon>
    </lineage>
</organism>
<comment type="similarity">
    <text evidence="2">Belongs to the prominin family.</text>
</comment>
<keyword evidence="4 9" id="KW-1133">Transmembrane helix</keyword>
<keyword evidence="7" id="KW-0175">Coiled coil</keyword>
<dbReference type="RefSeq" id="XP_022243287.1">
    <property type="nucleotide sequence ID" value="XM_022387579.1"/>
</dbReference>
<dbReference type="InterPro" id="IPR008795">
    <property type="entry name" value="Prominin"/>
</dbReference>
<evidence type="ECO:0000313" key="13">
    <source>
        <dbReference type="RefSeq" id="XP_022243292.1"/>
    </source>
</evidence>
<accession>A0ABM1SI32</accession>
<sequence length="839" mass="93940">MLLVGLIGLLLAIVIPVGGFFFCCCRCAGRCGGSRVEVMEKKRDSCRRISCGIVMFSIVVVMMFGLVCAFVTNEYIEQGVQALPDNLKWSIDDVQLYFNNTKSEVNNLLKNNFKQLQEKLEESLDRSGDIVKIRLGEVSQAVAVDNLTEIVSRLGQLRNDINEAMENTKKLQQDGNQLQLGLAGVRKDLMGLLNECNSELEACQEILKLYDLSHLVVEPNFSELPNLTDIMQKLSDLLNEDIESEVRKGKDTFDRLSYTIQDAVSNAIPEIKQKIRNFGIELGAAADNTSQMLHVPELRQAKEVVSGFQPYIEKYSVYRRYGSMALCCGMLAIVLCFTFGLVCGSCGSRPGNIYGDSSCNKGVGARLLIMGVIVVFLLSFFLLLTTTALFLVGGTTQRTICDVIKNTSDPQVKEAILLVQKHRLIKMIGEDFQITEILRQCHNNKSLYQTLELEKRSQLHIGPNVVVSVFNLSKLTNYQERYKVDEKLSEFLNQLNVNPNVTLLTMEGKELLKQLRDTPVSSINFTVYFVMAEEQLTSINLLELAAKLNNTAEILPSSQLELAAKLRNSALQLESYHLRLVISIRSSLNKLKNVAEHIQKASEFHGKKLKDVIIELLEKAQWAQKFIQTKGKEELKKLGKEFVSEFTELIDQYAAHVKQQVTEEIGRCGPVSQAYNASYVAACNKVILPFNGFWASLGWCSLLCIPCIFIAVTLSVLYRRIDPYPGPLVDSDFASDNYADRDNIPLANVSQKRTWKDRQTYDNRNGYVYDYSPGFRDRVSPPRSGYMPAPQVDNVQPPTSAGPPPYAAPQDVPPSMGSQPLPNGPSEYTRPPPYFFPGP</sequence>
<comment type="subcellular location">
    <subcellularLocation>
        <location evidence="1">Membrane</location>
        <topology evidence="1">Multi-pass membrane protein</topology>
    </subcellularLocation>
</comment>
<evidence type="ECO:0000256" key="3">
    <source>
        <dbReference type="ARBA" id="ARBA00022692"/>
    </source>
</evidence>
<evidence type="ECO:0000313" key="12">
    <source>
        <dbReference type="RefSeq" id="XP_022243287.1"/>
    </source>
</evidence>
<dbReference type="Proteomes" id="UP000694941">
    <property type="component" value="Unplaced"/>
</dbReference>
<keyword evidence="6" id="KW-0325">Glycoprotein</keyword>
<evidence type="ECO:0000256" key="8">
    <source>
        <dbReference type="SAM" id="MobiDB-lite"/>
    </source>
</evidence>
<protein>
    <submittedName>
        <fullName evidence="11 12">Prominin-like protein isoform X1</fullName>
    </submittedName>
</protein>
<evidence type="ECO:0000256" key="9">
    <source>
        <dbReference type="SAM" id="Phobius"/>
    </source>
</evidence>
<feature type="compositionally biased region" description="Pro residues" evidence="8">
    <location>
        <begin position="830"/>
        <end position="839"/>
    </location>
</feature>
<evidence type="ECO:0000313" key="14">
    <source>
        <dbReference type="RefSeq" id="XP_022243303.1"/>
    </source>
</evidence>
<feature type="region of interest" description="Disordered" evidence="8">
    <location>
        <begin position="780"/>
        <end position="839"/>
    </location>
</feature>
<dbReference type="PANTHER" id="PTHR22730:SF1">
    <property type="entry name" value="PROMININ-LIKE PROTEIN"/>
    <property type="match status" value="1"/>
</dbReference>
<evidence type="ECO:0000256" key="1">
    <source>
        <dbReference type="ARBA" id="ARBA00004141"/>
    </source>
</evidence>
<evidence type="ECO:0000313" key="11">
    <source>
        <dbReference type="RefSeq" id="XP_013775836.1"/>
    </source>
</evidence>
<dbReference type="PANTHER" id="PTHR22730">
    <property type="entry name" value="PROMININ PROM PROTEIN"/>
    <property type="match status" value="1"/>
</dbReference>
<evidence type="ECO:0000256" key="6">
    <source>
        <dbReference type="ARBA" id="ARBA00023180"/>
    </source>
</evidence>
<dbReference type="RefSeq" id="XP_013775836.1">
    <property type="nucleotide sequence ID" value="XM_013920382.2"/>
</dbReference>
<dbReference type="Pfam" id="PF05478">
    <property type="entry name" value="Prominin"/>
    <property type="match status" value="1"/>
</dbReference>
<feature type="transmembrane region" description="Helical" evidence="9">
    <location>
        <begin position="321"/>
        <end position="346"/>
    </location>
</feature>
<reference evidence="11 12" key="1">
    <citation type="submission" date="2025-05" db="UniProtKB">
        <authorList>
            <consortium name="RefSeq"/>
        </authorList>
    </citation>
    <scope>IDENTIFICATION</scope>
    <source>
        <tissue evidence="11 12">Muscle</tissue>
    </source>
</reference>
<feature type="coiled-coil region" evidence="7">
    <location>
        <begin position="106"/>
        <end position="174"/>
    </location>
</feature>
<keyword evidence="5 9" id="KW-0472">Membrane</keyword>
<feature type="transmembrane region" description="Helical" evidence="9">
    <location>
        <begin position="693"/>
        <end position="718"/>
    </location>
</feature>
<feature type="transmembrane region" description="Helical" evidence="9">
    <location>
        <begin position="49"/>
        <end position="72"/>
    </location>
</feature>
<evidence type="ECO:0000256" key="5">
    <source>
        <dbReference type="ARBA" id="ARBA00023136"/>
    </source>
</evidence>
<evidence type="ECO:0000256" key="2">
    <source>
        <dbReference type="ARBA" id="ARBA00006058"/>
    </source>
</evidence>
<gene>
    <name evidence="11 12 13 14" type="primary">LOC106460655</name>
</gene>
<evidence type="ECO:0000256" key="4">
    <source>
        <dbReference type="ARBA" id="ARBA00022989"/>
    </source>
</evidence>
<name>A0ABM1SI32_LIMPO</name>
<keyword evidence="3 9" id="KW-0812">Transmembrane</keyword>
<dbReference type="RefSeq" id="XP_022243303.1">
    <property type="nucleotide sequence ID" value="XM_022387595.1"/>
</dbReference>
<proteinExistence type="inferred from homology"/>
<feature type="transmembrane region" description="Helical" evidence="9">
    <location>
        <begin position="367"/>
        <end position="392"/>
    </location>
</feature>
<keyword evidence="10" id="KW-1185">Reference proteome</keyword>
<feature type="transmembrane region" description="Helical" evidence="9">
    <location>
        <begin position="6"/>
        <end position="28"/>
    </location>
</feature>
<dbReference type="RefSeq" id="XP_022243292.1">
    <property type="nucleotide sequence ID" value="XM_022387584.1"/>
</dbReference>
<evidence type="ECO:0000313" key="10">
    <source>
        <dbReference type="Proteomes" id="UP000694941"/>
    </source>
</evidence>
<evidence type="ECO:0000256" key="7">
    <source>
        <dbReference type="SAM" id="Coils"/>
    </source>
</evidence>
<dbReference type="GeneID" id="106460655"/>